<reference evidence="3 4" key="1">
    <citation type="submission" date="2019-07" db="EMBL/GenBank/DDBJ databases">
        <authorList>
            <person name="Cremers G."/>
        </authorList>
    </citation>
    <scope>NUCLEOTIDE SEQUENCE [LARGE SCALE GENOMIC DNA]</scope>
</reference>
<feature type="region of interest" description="Disordered" evidence="1">
    <location>
        <begin position="167"/>
        <end position="190"/>
    </location>
</feature>
<feature type="transmembrane region" description="Helical" evidence="2">
    <location>
        <begin position="21"/>
        <end position="46"/>
    </location>
</feature>
<dbReference type="EMBL" id="CABIKM010000067">
    <property type="protein sequence ID" value="VUZ86576.1"/>
    <property type="molecule type" value="Genomic_DNA"/>
</dbReference>
<feature type="transmembrane region" description="Helical" evidence="2">
    <location>
        <begin position="127"/>
        <end position="146"/>
    </location>
</feature>
<dbReference type="AlphaFoldDB" id="A0A564ZNA5"/>
<keyword evidence="2" id="KW-0812">Transmembrane</keyword>
<evidence type="ECO:0000313" key="4">
    <source>
        <dbReference type="Proteomes" id="UP000334340"/>
    </source>
</evidence>
<evidence type="ECO:0000256" key="1">
    <source>
        <dbReference type="SAM" id="MobiDB-lite"/>
    </source>
</evidence>
<feature type="transmembrane region" description="Helical" evidence="2">
    <location>
        <begin position="100"/>
        <end position="121"/>
    </location>
</feature>
<protein>
    <submittedName>
        <fullName evidence="3">Uncharacterized protein</fullName>
    </submittedName>
</protein>
<sequence>MNPQRTEADTQRLLRSVGDSFNIYQATIAMVAIFIGFVFSGLLQILLATEALTSARVVVLWFLTLSMVMLSFALLLFHATAHRVCRYWGIFYPVSIFNRIGAFAFSAGLLFMFLCVAVLFYQRDALALAALAAISGVGIVLFGLYFRQMHAGGQHMVNVDEAPPNLPTQPSGSASGSAPRSITGARFGPS</sequence>
<keyword evidence="2" id="KW-1133">Transmembrane helix</keyword>
<evidence type="ECO:0000313" key="3">
    <source>
        <dbReference type="EMBL" id="VUZ86576.1"/>
    </source>
</evidence>
<evidence type="ECO:0000256" key="2">
    <source>
        <dbReference type="SAM" id="Phobius"/>
    </source>
</evidence>
<name>A0A564ZNA5_9BACT</name>
<dbReference type="Proteomes" id="UP000334340">
    <property type="component" value="Unassembled WGS sequence"/>
</dbReference>
<feature type="transmembrane region" description="Helical" evidence="2">
    <location>
        <begin position="58"/>
        <end position="79"/>
    </location>
</feature>
<organism evidence="3 4">
    <name type="scientific">Candidatus Methylomirabilis lanthanidiphila</name>
    <dbReference type="NCBI Taxonomy" id="2211376"/>
    <lineage>
        <taxon>Bacteria</taxon>
        <taxon>Candidatus Methylomirabilota</taxon>
        <taxon>Candidatus Methylomirabilia</taxon>
        <taxon>Candidatus Methylomirabilales</taxon>
        <taxon>Candidatus Methylomirabilaceae</taxon>
        <taxon>Candidatus Methylomirabilis</taxon>
    </lineage>
</organism>
<accession>A0A564ZNA5</accession>
<keyword evidence="4" id="KW-1185">Reference proteome</keyword>
<keyword evidence="2" id="KW-0472">Membrane</keyword>
<feature type="compositionally biased region" description="Low complexity" evidence="1">
    <location>
        <begin position="170"/>
        <end position="179"/>
    </location>
</feature>
<gene>
    <name evidence="3" type="ORF">MELA_02981</name>
</gene>
<proteinExistence type="predicted"/>